<dbReference type="PANTHER" id="PTHR12658">
    <property type="entry name" value="BETA-TUBULIN COFACTOR D"/>
    <property type="match status" value="1"/>
</dbReference>
<dbReference type="AlphaFoldDB" id="A0A061HXG7"/>
<dbReference type="GO" id="GO:0000226">
    <property type="term" value="P:microtubule cytoskeleton organization"/>
    <property type="evidence" value="ECO:0007669"/>
    <property type="project" value="TreeGrafter"/>
</dbReference>
<name>A0A061HXG7_CRIGR</name>
<organism evidence="2 3">
    <name type="scientific">Cricetulus griseus</name>
    <name type="common">Chinese hamster</name>
    <name type="synonym">Cricetulus barabensis griseus</name>
    <dbReference type="NCBI Taxonomy" id="10029"/>
    <lineage>
        <taxon>Eukaryota</taxon>
        <taxon>Metazoa</taxon>
        <taxon>Chordata</taxon>
        <taxon>Craniata</taxon>
        <taxon>Vertebrata</taxon>
        <taxon>Euteleostomi</taxon>
        <taxon>Mammalia</taxon>
        <taxon>Eutheria</taxon>
        <taxon>Euarchontoglires</taxon>
        <taxon>Glires</taxon>
        <taxon>Rodentia</taxon>
        <taxon>Myomorpha</taxon>
        <taxon>Muroidea</taxon>
        <taxon>Cricetidae</taxon>
        <taxon>Cricetinae</taxon>
        <taxon>Cricetulus</taxon>
    </lineage>
</organism>
<evidence type="ECO:0000256" key="1">
    <source>
        <dbReference type="SAM" id="Phobius"/>
    </source>
</evidence>
<dbReference type="GO" id="GO:0007021">
    <property type="term" value="P:tubulin complex assembly"/>
    <property type="evidence" value="ECO:0007669"/>
    <property type="project" value="InterPro"/>
</dbReference>
<accession>A0A061HXG7</accession>
<evidence type="ECO:0000313" key="3">
    <source>
        <dbReference type="Proteomes" id="UP000030759"/>
    </source>
</evidence>
<dbReference type="GO" id="GO:0016328">
    <property type="term" value="C:lateral plasma membrane"/>
    <property type="evidence" value="ECO:0007669"/>
    <property type="project" value="TreeGrafter"/>
</dbReference>
<keyword evidence="1" id="KW-0812">Transmembrane</keyword>
<gene>
    <name evidence="2" type="ORF">H671_7g18588</name>
</gene>
<dbReference type="InterPro" id="IPR033162">
    <property type="entry name" value="TBCD"/>
</dbReference>
<dbReference type="GO" id="GO:0048487">
    <property type="term" value="F:beta-tubulin binding"/>
    <property type="evidence" value="ECO:0007669"/>
    <property type="project" value="InterPro"/>
</dbReference>
<feature type="transmembrane region" description="Helical" evidence="1">
    <location>
        <begin position="7"/>
        <end position="27"/>
    </location>
</feature>
<dbReference type="GO" id="GO:0070830">
    <property type="term" value="P:bicellular tight junction assembly"/>
    <property type="evidence" value="ECO:0007669"/>
    <property type="project" value="TreeGrafter"/>
</dbReference>
<protein>
    <submittedName>
        <fullName evidence="2">Tubulin-specific chaperone D</fullName>
    </submittedName>
</protein>
<proteinExistence type="predicted"/>
<evidence type="ECO:0000313" key="2">
    <source>
        <dbReference type="EMBL" id="ERE67558.1"/>
    </source>
</evidence>
<dbReference type="Proteomes" id="UP000030759">
    <property type="component" value="Unassembled WGS sequence"/>
</dbReference>
<sequence length="113" mass="12548">MASFLDALRGWLLALRVVVPLSLIYPYEAGEGTFPHGIDILTTADYFAVGNISNCFLVISVFIAGFQEYTKPMIDHLVSMKINHWDGAIRELSAKALHNLTPQDPEYIATHAL</sequence>
<dbReference type="GO" id="GO:0007023">
    <property type="term" value="P:post-chaperonin tubulin folding pathway"/>
    <property type="evidence" value="ECO:0007669"/>
    <property type="project" value="InterPro"/>
</dbReference>
<dbReference type="PANTHER" id="PTHR12658:SF0">
    <property type="entry name" value="TUBULIN-SPECIFIC CHAPERONE D"/>
    <property type="match status" value="1"/>
</dbReference>
<keyword evidence="1" id="KW-0472">Membrane</keyword>
<dbReference type="EMBL" id="KE682216">
    <property type="protein sequence ID" value="ERE67558.1"/>
    <property type="molecule type" value="Genomic_DNA"/>
</dbReference>
<dbReference type="GO" id="GO:0034333">
    <property type="term" value="P:adherens junction assembly"/>
    <property type="evidence" value="ECO:0007669"/>
    <property type="project" value="TreeGrafter"/>
</dbReference>
<reference evidence="3" key="1">
    <citation type="journal article" date="2013" name="Nat. Biotechnol.">
        <title>Chinese hamster genome sequenced from sorted chromosomes.</title>
        <authorList>
            <person name="Brinkrolf K."/>
            <person name="Rupp O."/>
            <person name="Laux H."/>
            <person name="Kollin F."/>
            <person name="Ernst W."/>
            <person name="Linke B."/>
            <person name="Kofler R."/>
            <person name="Romand S."/>
            <person name="Hesse F."/>
            <person name="Budach W.E."/>
            <person name="Galosy S."/>
            <person name="Muller D."/>
            <person name="Noll T."/>
            <person name="Wienberg J."/>
            <person name="Jostock T."/>
            <person name="Leonard M."/>
            <person name="Grillari J."/>
            <person name="Tauch A."/>
            <person name="Goesmann A."/>
            <person name="Helk B."/>
            <person name="Mott J.E."/>
            <person name="Puhler A."/>
            <person name="Borth N."/>
        </authorList>
    </citation>
    <scope>NUCLEOTIDE SEQUENCE [LARGE SCALE GENOMIC DNA]</scope>
    <source>
        <strain evidence="3">17A/GY</strain>
    </source>
</reference>
<dbReference type="GO" id="GO:0005096">
    <property type="term" value="F:GTPase activator activity"/>
    <property type="evidence" value="ECO:0007669"/>
    <property type="project" value="InterPro"/>
</dbReference>
<keyword evidence="1" id="KW-1133">Transmembrane helix</keyword>
<feature type="transmembrane region" description="Helical" evidence="1">
    <location>
        <begin position="47"/>
        <end position="66"/>
    </location>
</feature>